<organism evidence="9 10">
    <name type="scientific">Micromonas commoda (strain RCC299 / NOUM17 / CCMP2709)</name>
    <name type="common">Picoplanktonic green alga</name>
    <dbReference type="NCBI Taxonomy" id="296587"/>
    <lineage>
        <taxon>Eukaryota</taxon>
        <taxon>Viridiplantae</taxon>
        <taxon>Chlorophyta</taxon>
        <taxon>Mamiellophyceae</taxon>
        <taxon>Mamiellales</taxon>
        <taxon>Mamiellaceae</taxon>
        <taxon>Micromonas</taxon>
    </lineage>
</organism>
<dbReference type="Gene3D" id="1.10.10.540">
    <property type="entry name" value="XPC-binding domain"/>
    <property type="match status" value="1"/>
</dbReference>
<dbReference type="eggNOG" id="KOG0011">
    <property type="taxonomic scope" value="Eukaryota"/>
</dbReference>
<evidence type="ECO:0000313" key="9">
    <source>
        <dbReference type="EMBL" id="ACO65115.1"/>
    </source>
</evidence>
<dbReference type="GO" id="GO:0070628">
    <property type="term" value="F:proteasome binding"/>
    <property type="evidence" value="ECO:0007669"/>
    <property type="project" value="TreeGrafter"/>
</dbReference>
<dbReference type="Gene3D" id="3.10.20.90">
    <property type="entry name" value="Phosphatidylinositol 3-kinase Catalytic Subunit, Chain A, domain 1"/>
    <property type="match status" value="1"/>
</dbReference>
<dbReference type="PROSITE" id="PS50030">
    <property type="entry name" value="UBA"/>
    <property type="match status" value="2"/>
</dbReference>
<dbReference type="Pfam" id="PF09280">
    <property type="entry name" value="XPC-binding"/>
    <property type="match status" value="1"/>
</dbReference>
<comment type="similarity">
    <text evidence="5">Belongs to the RAD23 family.</text>
</comment>
<dbReference type="CDD" id="cd01805">
    <property type="entry name" value="Ubl_Rad23"/>
    <property type="match status" value="1"/>
</dbReference>
<dbReference type="InterPro" id="IPR036353">
    <property type="entry name" value="XPC-bd_sf"/>
</dbReference>
<dbReference type="FunFam" id="1.10.10.540:FF:000001">
    <property type="entry name" value="UV excision repair protein RAD23 B"/>
    <property type="match status" value="1"/>
</dbReference>
<dbReference type="OrthoDB" id="419317at2759"/>
<keyword evidence="1" id="KW-0677">Repeat</keyword>
<dbReference type="CDD" id="cd14281">
    <property type="entry name" value="UBA2_Rad23_like"/>
    <property type="match status" value="1"/>
</dbReference>
<keyword evidence="5" id="KW-0963">Cytoplasm</keyword>
<dbReference type="RefSeq" id="XP_002503857.1">
    <property type="nucleotide sequence ID" value="XM_002503811.1"/>
</dbReference>
<dbReference type="InParanoid" id="C1E9Y8"/>
<dbReference type="InterPro" id="IPR004806">
    <property type="entry name" value="Rad23"/>
</dbReference>
<feature type="compositionally biased region" description="Low complexity" evidence="6">
    <location>
        <begin position="88"/>
        <end position="127"/>
    </location>
</feature>
<dbReference type="Gene3D" id="1.10.8.10">
    <property type="entry name" value="DNA helicase RuvA subunit, C-terminal domain"/>
    <property type="match status" value="2"/>
</dbReference>
<keyword evidence="3 5" id="KW-0234">DNA repair</keyword>
<dbReference type="InterPro" id="IPR006636">
    <property type="entry name" value="STI1_HS-bd"/>
</dbReference>
<feature type="domain" description="UBA" evidence="7">
    <location>
        <begin position="329"/>
        <end position="370"/>
    </location>
</feature>
<dbReference type="GO" id="GO:0005829">
    <property type="term" value="C:cytosol"/>
    <property type="evidence" value="ECO:0007669"/>
    <property type="project" value="TreeGrafter"/>
</dbReference>
<gene>
    <name evidence="9" type="ORF">MICPUN_59886</name>
</gene>
<proteinExistence type="inferred from homology"/>
<dbReference type="STRING" id="296587.C1E9Y8"/>
<dbReference type="PANTHER" id="PTHR10621:SF0">
    <property type="entry name" value="UV EXCISION REPAIR PROTEIN RAD23"/>
    <property type="match status" value="1"/>
</dbReference>
<evidence type="ECO:0000256" key="3">
    <source>
        <dbReference type="ARBA" id="ARBA00023204"/>
    </source>
</evidence>
<dbReference type="Pfam" id="PF00627">
    <property type="entry name" value="UBA"/>
    <property type="match status" value="2"/>
</dbReference>
<dbReference type="AlphaFoldDB" id="C1E9Y8"/>
<keyword evidence="2 5" id="KW-0227">DNA damage</keyword>
<dbReference type="SMART" id="SM00727">
    <property type="entry name" value="STI1"/>
    <property type="match status" value="1"/>
</dbReference>
<sequence>MKVAFKTLTNQKFEEDFADDASIGDVRAKLSETQKIPAPEMVLIHKGKVLTDDATLAAAGVTEASFIVMMHQKPKAPKPAPPPPVPKPAAAAPAPAPATTPEAPAAATPETPAATPSTEPAPAGTPTDSSLVTGAALQETINNMMSMGFERDACVRALRAAFNNPDRAVEYLLTGIPENLMPPAAPAAPAAAAPAAAAPAAAAAAAATAPGGPGPNTQPLNLFPEGGVPGGGGGGGGEGSGILDFLRENPQFQAIRAMVQGNPQILQPMLAELQRQNPQLYQLIAGNQEEFLRLLNEPAPEGALENLAAGLGDGGGFGGDDGEGQIEISEDEKAAIDRLAALGFEFERAAEAFFACGKNEELAANFLFDNAGQD</sequence>
<keyword evidence="4 5" id="KW-0539">Nucleus</keyword>
<dbReference type="GO" id="GO:0043161">
    <property type="term" value="P:proteasome-mediated ubiquitin-dependent protein catabolic process"/>
    <property type="evidence" value="ECO:0007669"/>
    <property type="project" value="UniProtKB-UniRule"/>
</dbReference>
<dbReference type="GO" id="GO:0003684">
    <property type="term" value="F:damaged DNA binding"/>
    <property type="evidence" value="ECO:0007669"/>
    <property type="project" value="UniProtKB-UniRule"/>
</dbReference>
<dbReference type="CDD" id="cd14280">
    <property type="entry name" value="UBA1_Rad23_like"/>
    <property type="match status" value="1"/>
</dbReference>
<dbReference type="SUPFAM" id="SSF101238">
    <property type="entry name" value="XPC-binding domain"/>
    <property type="match status" value="1"/>
</dbReference>
<evidence type="ECO:0000256" key="1">
    <source>
        <dbReference type="ARBA" id="ARBA00022737"/>
    </source>
</evidence>
<accession>C1E9Y8</accession>
<dbReference type="GO" id="GO:0005654">
    <property type="term" value="C:nucleoplasm"/>
    <property type="evidence" value="ECO:0007669"/>
    <property type="project" value="TreeGrafter"/>
</dbReference>
<feature type="domain" description="Ubiquitin-like" evidence="8">
    <location>
        <begin position="1"/>
        <end position="76"/>
    </location>
</feature>
<dbReference type="EMBL" id="CP001328">
    <property type="protein sequence ID" value="ACO65115.1"/>
    <property type="molecule type" value="Genomic_DNA"/>
</dbReference>
<dbReference type="GO" id="GO:0031593">
    <property type="term" value="F:polyubiquitin modification-dependent protein binding"/>
    <property type="evidence" value="ECO:0007669"/>
    <property type="project" value="UniProtKB-UniRule"/>
</dbReference>
<keyword evidence="10" id="KW-1185">Reference proteome</keyword>
<feature type="compositionally biased region" description="Pro residues" evidence="6">
    <location>
        <begin position="77"/>
        <end position="87"/>
    </location>
</feature>
<dbReference type="InterPro" id="IPR000626">
    <property type="entry name" value="Ubiquitin-like_dom"/>
</dbReference>
<dbReference type="InterPro" id="IPR015940">
    <property type="entry name" value="UBA"/>
</dbReference>
<evidence type="ECO:0000256" key="2">
    <source>
        <dbReference type="ARBA" id="ARBA00022763"/>
    </source>
</evidence>
<evidence type="ECO:0000259" key="7">
    <source>
        <dbReference type="PROSITE" id="PS50030"/>
    </source>
</evidence>
<comment type="subcellular location">
    <subcellularLocation>
        <location evidence="5">Nucleus</location>
    </subcellularLocation>
    <subcellularLocation>
        <location evidence="5">Cytoplasm</location>
    </subcellularLocation>
</comment>
<dbReference type="InterPro" id="IPR029071">
    <property type="entry name" value="Ubiquitin-like_domsf"/>
</dbReference>
<evidence type="ECO:0000259" key="8">
    <source>
        <dbReference type="PROSITE" id="PS50053"/>
    </source>
</evidence>
<dbReference type="Pfam" id="PF00240">
    <property type="entry name" value="ubiquitin"/>
    <property type="match status" value="1"/>
</dbReference>
<dbReference type="PANTHER" id="PTHR10621">
    <property type="entry name" value="UV EXCISION REPAIR PROTEIN RAD23"/>
    <property type="match status" value="1"/>
</dbReference>
<evidence type="ECO:0000313" key="10">
    <source>
        <dbReference type="Proteomes" id="UP000002009"/>
    </source>
</evidence>
<dbReference type="GeneID" id="8245147"/>
<dbReference type="PROSITE" id="PS50053">
    <property type="entry name" value="UBIQUITIN_2"/>
    <property type="match status" value="1"/>
</dbReference>
<dbReference type="SUPFAM" id="SSF46934">
    <property type="entry name" value="UBA-like"/>
    <property type="match status" value="2"/>
</dbReference>
<dbReference type="OMA" id="EDNPREN"/>
<dbReference type="SUPFAM" id="SSF54236">
    <property type="entry name" value="Ubiquitin-like"/>
    <property type="match status" value="1"/>
</dbReference>
<name>C1E9Y8_MICCC</name>
<dbReference type="FunCoup" id="C1E9Y8">
    <property type="interactions" value="2092"/>
</dbReference>
<reference evidence="9 10" key="1">
    <citation type="journal article" date="2009" name="Science">
        <title>Green evolution and dynamic adaptations revealed by genomes of the marine picoeukaryotes Micromonas.</title>
        <authorList>
            <person name="Worden A.Z."/>
            <person name="Lee J.H."/>
            <person name="Mock T."/>
            <person name="Rouze P."/>
            <person name="Simmons M.P."/>
            <person name="Aerts A.L."/>
            <person name="Allen A.E."/>
            <person name="Cuvelier M.L."/>
            <person name="Derelle E."/>
            <person name="Everett M.V."/>
            <person name="Foulon E."/>
            <person name="Grimwood J."/>
            <person name="Gundlach H."/>
            <person name="Henrissat B."/>
            <person name="Napoli C."/>
            <person name="McDonald S.M."/>
            <person name="Parker M.S."/>
            <person name="Rombauts S."/>
            <person name="Salamov A."/>
            <person name="Von Dassow P."/>
            <person name="Badger J.H."/>
            <person name="Coutinho P.M."/>
            <person name="Demir E."/>
            <person name="Dubchak I."/>
            <person name="Gentemann C."/>
            <person name="Eikrem W."/>
            <person name="Gready J.E."/>
            <person name="John U."/>
            <person name="Lanier W."/>
            <person name="Lindquist E.A."/>
            <person name="Lucas S."/>
            <person name="Mayer K.F."/>
            <person name="Moreau H."/>
            <person name="Not F."/>
            <person name="Otillar R."/>
            <person name="Panaud O."/>
            <person name="Pangilinan J."/>
            <person name="Paulsen I."/>
            <person name="Piegu B."/>
            <person name="Poliakov A."/>
            <person name="Robbens S."/>
            <person name="Schmutz J."/>
            <person name="Toulza E."/>
            <person name="Wyss T."/>
            <person name="Zelensky A."/>
            <person name="Zhou K."/>
            <person name="Armbrust E.V."/>
            <person name="Bhattacharya D."/>
            <person name="Goodenough U.W."/>
            <person name="Van de Peer Y."/>
            <person name="Grigoriev I.V."/>
        </authorList>
    </citation>
    <scope>NUCLEOTIDE SEQUENCE [LARGE SCALE GENOMIC DNA]</scope>
    <source>
        <strain evidence="10">RCC299 / NOUM17</strain>
    </source>
</reference>
<dbReference type="FunFam" id="1.10.8.10:FF:000003">
    <property type="entry name" value="UV excision repair protein RAD23 homolog"/>
    <property type="match status" value="1"/>
</dbReference>
<dbReference type="Proteomes" id="UP000002009">
    <property type="component" value="Chromosome 7"/>
</dbReference>
<dbReference type="InterPro" id="IPR015360">
    <property type="entry name" value="XPC-bd"/>
</dbReference>
<dbReference type="SMART" id="SM00165">
    <property type="entry name" value="UBA"/>
    <property type="match status" value="2"/>
</dbReference>
<evidence type="ECO:0000256" key="6">
    <source>
        <dbReference type="SAM" id="MobiDB-lite"/>
    </source>
</evidence>
<dbReference type="KEGG" id="mis:MICPUN_59886"/>
<dbReference type="InterPro" id="IPR009060">
    <property type="entry name" value="UBA-like_sf"/>
</dbReference>
<dbReference type="SMART" id="SM00213">
    <property type="entry name" value="UBQ"/>
    <property type="match status" value="1"/>
</dbReference>
<comment type="function">
    <text evidence="5">Multiubiquitin chain receptor involved in modulation of proteasomal degradation. Involved in nucleotide excision repair.</text>
</comment>
<evidence type="ECO:0000256" key="4">
    <source>
        <dbReference type="ARBA" id="ARBA00023242"/>
    </source>
</evidence>
<dbReference type="GO" id="GO:0006289">
    <property type="term" value="P:nucleotide-excision repair"/>
    <property type="evidence" value="ECO:0007669"/>
    <property type="project" value="UniProtKB-UniRule"/>
</dbReference>
<feature type="domain" description="UBA" evidence="7">
    <location>
        <begin position="135"/>
        <end position="175"/>
    </location>
</feature>
<dbReference type="PRINTS" id="PR01839">
    <property type="entry name" value="RAD23PROTEIN"/>
</dbReference>
<evidence type="ECO:0000256" key="5">
    <source>
        <dbReference type="RuleBase" id="RU367049"/>
    </source>
</evidence>
<dbReference type="FunFam" id="1.10.8.10:FF:000002">
    <property type="entry name" value="UV excision repair protein RAD23 homolog"/>
    <property type="match status" value="1"/>
</dbReference>
<protein>
    <recommendedName>
        <fullName evidence="5">Ubiquitin receptor RAD23</fullName>
    </recommendedName>
    <alternativeName>
        <fullName evidence="5">DNA repair protein RAD23</fullName>
    </alternativeName>
</protein>
<dbReference type="GO" id="GO:0043130">
    <property type="term" value="F:ubiquitin binding"/>
    <property type="evidence" value="ECO:0007669"/>
    <property type="project" value="UniProtKB-UniRule"/>
</dbReference>
<dbReference type="NCBIfam" id="TIGR00601">
    <property type="entry name" value="rad23"/>
    <property type="match status" value="1"/>
</dbReference>
<feature type="region of interest" description="Disordered" evidence="6">
    <location>
        <begin position="73"/>
        <end position="130"/>
    </location>
</feature>